<gene>
    <name evidence="2" type="ORF">ADUPG1_008570</name>
</gene>
<name>A0ABQ5KTP1_9EUKA</name>
<feature type="region of interest" description="Disordered" evidence="1">
    <location>
        <begin position="29"/>
        <end position="50"/>
    </location>
</feature>
<reference evidence="2" key="1">
    <citation type="submission" date="2022-03" db="EMBL/GenBank/DDBJ databases">
        <title>Draft genome sequence of Aduncisulcus paluster, a free-living microaerophilic Fornicata.</title>
        <authorList>
            <person name="Yuyama I."/>
            <person name="Kume K."/>
            <person name="Tamura T."/>
            <person name="Inagaki Y."/>
            <person name="Hashimoto T."/>
        </authorList>
    </citation>
    <scope>NUCLEOTIDE SEQUENCE</scope>
    <source>
        <strain evidence="2">NY0171</strain>
    </source>
</reference>
<accession>A0ABQ5KTP1</accession>
<proteinExistence type="predicted"/>
<dbReference type="EMBL" id="BQXS01010981">
    <property type="protein sequence ID" value="GKT35401.1"/>
    <property type="molecule type" value="Genomic_DNA"/>
</dbReference>
<evidence type="ECO:0000313" key="2">
    <source>
        <dbReference type="EMBL" id="GKT35401.1"/>
    </source>
</evidence>
<feature type="compositionally biased region" description="Low complexity" evidence="1">
    <location>
        <begin position="38"/>
        <end position="47"/>
    </location>
</feature>
<dbReference type="Proteomes" id="UP001057375">
    <property type="component" value="Unassembled WGS sequence"/>
</dbReference>
<evidence type="ECO:0000256" key="1">
    <source>
        <dbReference type="SAM" id="MobiDB-lite"/>
    </source>
</evidence>
<organism evidence="2 3">
    <name type="scientific">Aduncisulcus paluster</name>
    <dbReference type="NCBI Taxonomy" id="2918883"/>
    <lineage>
        <taxon>Eukaryota</taxon>
        <taxon>Metamonada</taxon>
        <taxon>Carpediemonas-like organisms</taxon>
        <taxon>Aduncisulcus</taxon>
    </lineage>
</organism>
<protein>
    <submittedName>
        <fullName evidence="2">Uncharacterized protein</fullName>
    </submittedName>
</protein>
<sequence>MQTTHSTVIEEEIFDCDRYSSKHVLKYDSFPSEKPKSRSQSSKPDSSNGNCQCDSIKIGHISESIMSPITDLPILQNPQEIYVMIHESLHIKDLSSVKSMLISILYSDSDIQKTAEKHKIISHKKKRLHFRKIQFVPDFNNHLVFIKFSSLSSRDFFKDFIMKHVPFISRIFYLLDIGTTNPSRMTSVSTPHFRTKTPDDAFIMSKIIPKIAPHRTTEKEYEEKIRLKFQELEEMKSKSQEIDSRILFLKESIQELDKVLLE</sequence>
<evidence type="ECO:0000313" key="3">
    <source>
        <dbReference type="Proteomes" id="UP001057375"/>
    </source>
</evidence>
<keyword evidence="3" id="KW-1185">Reference proteome</keyword>
<comment type="caution">
    <text evidence="2">The sequence shown here is derived from an EMBL/GenBank/DDBJ whole genome shotgun (WGS) entry which is preliminary data.</text>
</comment>